<feature type="transmembrane region" description="Helical" evidence="8">
    <location>
        <begin position="52"/>
        <end position="70"/>
    </location>
</feature>
<feature type="binding site" evidence="7">
    <location>
        <position position="158"/>
    </location>
    <ligand>
        <name>Mg(2+)</name>
        <dbReference type="ChEBI" id="CHEBI:18420"/>
    </ligand>
</feature>
<feature type="transmembrane region" description="Helical" evidence="8">
    <location>
        <begin position="12"/>
        <end position="31"/>
    </location>
</feature>
<keyword evidence="6 8" id="KW-0472">Membrane</keyword>
<evidence type="ECO:0000256" key="4">
    <source>
        <dbReference type="ARBA" id="ARBA00022692"/>
    </source>
</evidence>
<feature type="transmembrane region" description="Helical" evidence="8">
    <location>
        <begin position="165"/>
        <end position="183"/>
    </location>
</feature>
<feature type="binding site" evidence="7">
    <location>
        <position position="224"/>
    </location>
    <ligand>
        <name>Mg(2+)</name>
        <dbReference type="ChEBI" id="CHEBI:18420"/>
    </ligand>
</feature>
<evidence type="ECO:0000256" key="1">
    <source>
        <dbReference type="ARBA" id="ARBA00004651"/>
    </source>
</evidence>
<evidence type="ECO:0000313" key="10">
    <source>
        <dbReference type="Proteomes" id="UP000614410"/>
    </source>
</evidence>
<name>A0A934KQ12_9BACT</name>
<comment type="subcellular location">
    <subcellularLocation>
        <location evidence="1">Cell membrane</location>
        <topology evidence="1">Multi-pass membrane protein</topology>
    </subcellularLocation>
</comment>
<dbReference type="PANTHER" id="PTHR22926">
    <property type="entry name" value="PHOSPHO-N-ACETYLMURAMOYL-PENTAPEPTIDE-TRANSFERASE"/>
    <property type="match status" value="1"/>
</dbReference>
<evidence type="ECO:0000256" key="2">
    <source>
        <dbReference type="ARBA" id="ARBA00022475"/>
    </source>
</evidence>
<keyword evidence="5 8" id="KW-1133">Transmembrane helix</keyword>
<keyword evidence="4 8" id="KW-0812">Transmembrane</keyword>
<dbReference type="GO" id="GO:0044038">
    <property type="term" value="P:cell wall macromolecule biosynthetic process"/>
    <property type="evidence" value="ECO:0007669"/>
    <property type="project" value="TreeGrafter"/>
</dbReference>
<evidence type="ECO:0000256" key="6">
    <source>
        <dbReference type="ARBA" id="ARBA00023136"/>
    </source>
</evidence>
<dbReference type="Pfam" id="PF00953">
    <property type="entry name" value="Glycos_transf_4"/>
    <property type="match status" value="1"/>
</dbReference>
<dbReference type="GO" id="GO:0071555">
    <property type="term" value="P:cell wall organization"/>
    <property type="evidence" value="ECO:0007669"/>
    <property type="project" value="TreeGrafter"/>
</dbReference>
<accession>A0A934KQ12</accession>
<feature type="transmembrane region" description="Helical" evidence="8">
    <location>
        <begin position="105"/>
        <end position="124"/>
    </location>
</feature>
<dbReference type="PANTHER" id="PTHR22926:SF3">
    <property type="entry name" value="UNDECAPRENYL-PHOSPHATE ALPHA-N-ACETYLGLUCOSAMINYL 1-PHOSPHATE TRANSFERASE"/>
    <property type="match status" value="1"/>
</dbReference>
<dbReference type="EMBL" id="JAEKNN010000062">
    <property type="protein sequence ID" value="MBJ7610399.1"/>
    <property type="molecule type" value="Genomic_DNA"/>
</dbReference>
<dbReference type="GO" id="GO:0009103">
    <property type="term" value="P:lipopolysaccharide biosynthetic process"/>
    <property type="evidence" value="ECO:0007669"/>
    <property type="project" value="TreeGrafter"/>
</dbReference>
<comment type="caution">
    <text evidence="9">The sequence shown here is derived from an EMBL/GenBank/DDBJ whole genome shotgun (WGS) entry which is preliminary data.</text>
</comment>
<evidence type="ECO:0000313" key="9">
    <source>
        <dbReference type="EMBL" id="MBJ7610399.1"/>
    </source>
</evidence>
<reference evidence="9 10" key="1">
    <citation type="submission" date="2020-10" db="EMBL/GenBank/DDBJ databases">
        <title>Ca. Dormibacterota MAGs.</title>
        <authorList>
            <person name="Montgomery K."/>
        </authorList>
    </citation>
    <scope>NUCLEOTIDE SEQUENCE [LARGE SCALE GENOMIC DNA]</scope>
    <source>
        <strain evidence="9">Mitchell_Peninsula_5</strain>
    </source>
</reference>
<dbReference type="InterPro" id="IPR000715">
    <property type="entry name" value="Glycosyl_transferase_4"/>
</dbReference>
<sequence>MNTTGWLPALPPFLLASIVTIAMVPLTILLARKWGAVAEPDSGRHHHSQPTPRLGGLALFSGFTVALSVFGGSVPNRWQVVAVTTAITLAMLLDDVLDLNWKGKLAMEVGAGVLAVVLGITINYLTVPGSHGPSPLGLGLLIAPITVVFVLGMQVSINFLDGSDGVAAGVVGIVATVLLLAAVNRVQSPGDIQNGVIVMSGALMGCCTGFLVFNLPPARVFMGDTGSHFLGVALAAISILGVAKIAVAMAVFVPLIALGLPIGDTAFAIVRRRRAGRSPAEPDAGHLHHRMLARGMSPLETALTFYLMTAILGCIALFLFGHRRILDVALALLVISLVALLWRSRRRRPPLDPDGFLVVPGRRNVAARARRSGEAD</sequence>
<keyword evidence="7" id="KW-0479">Metal-binding</keyword>
<evidence type="ECO:0000256" key="5">
    <source>
        <dbReference type="ARBA" id="ARBA00022989"/>
    </source>
</evidence>
<evidence type="ECO:0000256" key="3">
    <source>
        <dbReference type="ARBA" id="ARBA00022679"/>
    </source>
</evidence>
<dbReference type="GO" id="GO:0016780">
    <property type="term" value="F:phosphotransferase activity, for other substituted phosphate groups"/>
    <property type="evidence" value="ECO:0007669"/>
    <property type="project" value="InterPro"/>
</dbReference>
<feature type="transmembrane region" description="Helical" evidence="8">
    <location>
        <begin position="195"/>
        <end position="215"/>
    </location>
</feature>
<dbReference type="GO" id="GO:0005886">
    <property type="term" value="C:plasma membrane"/>
    <property type="evidence" value="ECO:0007669"/>
    <property type="project" value="UniProtKB-SubCell"/>
</dbReference>
<keyword evidence="3 9" id="KW-0808">Transferase</keyword>
<dbReference type="Proteomes" id="UP000614410">
    <property type="component" value="Unassembled WGS sequence"/>
</dbReference>
<protein>
    <submittedName>
        <fullName evidence="9">Undecaprenyl/decaprenyl-phosphate alpha-N-acetylglucosaminyl 1-phosphate transferase</fullName>
    </submittedName>
</protein>
<evidence type="ECO:0000256" key="8">
    <source>
        <dbReference type="SAM" id="Phobius"/>
    </source>
</evidence>
<keyword evidence="2" id="KW-1003">Cell membrane</keyword>
<dbReference type="AlphaFoldDB" id="A0A934KQ12"/>
<feature type="transmembrane region" description="Helical" evidence="8">
    <location>
        <begin position="136"/>
        <end position="153"/>
    </location>
</feature>
<gene>
    <name evidence="9" type="ORF">JF887_13350</name>
</gene>
<comment type="cofactor">
    <cofactor evidence="7">
        <name>Mg(2+)</name>
        <dbReference type="ChEBI" id="CHEBI:18420"/>
    </cofactor>
</comment>
<organism evidence="9 10">
    <name type="scientific">Candidatus Amunia macphersoniae</name>
    <dbReference type="NCBI Taxonomy" id="3127014"/>
    <lineage>
        <taxon>Bacteria</taxon>
        <taxon>Bacillati</taxon>
        <taxon>Candidatus Dormiibacterota</taxon>
        <taxon>Candidatus Dormibacteria</taxon>
        <taxon>Candidatus Aeolococcales</taxon>
        <taxon>Candidatus Aeolococcaceae</taxon>
        <taxon>Candidatus Amunia</taxon>
    </lineage>
</organism>
<dbReference type="CDD" id="cd06853">
    <property type="entry name" value="GT_WecA_like"/>
    <property type="match status" value="1"/>
</dbReference>
<keyword evidence="7" id="KW-0460">Magnesium</keyword>
<evidence type="ECO:0000256" key="7">
    <source>
        <dbReference type="PIRSR" id="PIRSR600715-1"/>
    </source>
</evidence>
<feature type="transmembrane region" description="Helical" evidence="8">
    <location>
        <begin position="325"/>
        <end position="342"/>
    </location>
</feature>
<dbReference type="GO" id="GO:0046872">
    <property type="term" value="F:metal ion binding"/>
    <property type="evidence" value="ECO:0007669"/>
    <property type="project" value="UniProtKB-KW"/>
</dbReference>
<feature type="transmembrane region" description="Helical" evidence="8">
    <location>
        <begin position="299"/>
        <end position="319"/>
    </location>
</feature>
<proteinExistence type="predicted"/>
<feature type="transmembrane region" description="Helical" evidence="8">
    <location>
        <begin position="227"/>
        <end position="246"/>
    </location>
</feature>